<evidence type="ECO:0000256" key="7">
    <source>
        <dbReference type="SAM" id="MobiDB-lite"/>
    </source>
</evidence>
<dbReference type="EMBL" id="KN823044">
    <property type="protein sequence ID" value="KIO25324.1"/>
    <property type="molecule type" value="Genomic_DNA"/>
</dbReference>
<keyword evidence="4 6" id="KW-0862">Zinc</keyword>
<keyword evidence="3 6" id="KW-0378">Hydrolase</keyword>
<dbReference type="Proteomes" id="UP000054248">
    <property type="component" value="Unassembled WGS sequence"/>
</dbReference>
<dbReference type="GO" id="GO:0046872">
    <property type="term" value="F:metal ion binding"/>
    <property type="evidence" value="ECO:0007669"/>
    <property type="project" value="UniProtKB-KW"/>
</dbReference>
<dbReference type="GO" id="GO:0004222">
    <property type="term" value="F:metalloendopeptidase activity"/>
    <property type="evidence" value="ECO:0007669"/>
    <property type="project" value="InterPro"/>
</dbReference>
<gene>
    <name evidence="9" type="ORF">M407DRAFT_244115</name>
</gene>
<evidence type="ECO:0000256" key="3">
    <source>
        <dbReference type="ARBA" id="ARBA00022801"/>
    </source>
</evidence>
<evidence type="ECO:0000256" key="6">
    <source>
        <dbReference type="RuleBase" id="RU003983"/>
    </source>
</evidence>
<dbReference type="Gene3D" id="3.30.2010.10">
    <property type="entry name" value="Metalloproteases ('zincins'), catalytic domain"/>
    <property type="match status" value="1"/>
</dbReference>
<dbReference type="PANTHER" id="PTHR22726:SF18">
    <property type="entry name" value="PEPTIDASE M48 DOMAIN-CONTAINING PROTEIN"/>
    <property type="match status" value="1"/>
</dbReference>
<dbReference type="CDD" id="cd07331">
    <property type="entry name" value="M48C_Oma1_like"/>
    <property type="match status" value="1"/>
</dbReference>
<feature type="region of interest" description="Disordered" evidence="7">
    <location>
        <begin position="82"/>
        <end position="106"/>
    </location>
</feature>
<keyword evidence="1 6" id="KW-0645">Protease</keyword>
<comment type="similarity">
    <text evidence="6">Belongs to the peptidase M48 family.</text>
</comment>
<dbReference type="InterPro" id="IPR001915">
    <property type="entry name" value="Peptidase_M48"/>
</dbReference>
<dbReference type="STRING" id="1051891.A0A0C3QHR6"/>
<dbReference type="GO" id="GO:0006515">
    <property type="term" value="P:protein quality control for misfolded or incompletely synthesized proteins"/>
    <property type="evidence" value="ECO:0007669"/>
    <property type="project" value="TreeGrafter"/>
</dbReference>
<name>A0A0C3QHR6_9AGAM</name>
<evidence type="ECO:0000259" key="8">
    <source>
        <dbReference type="Pfam" id="PF01435"/>
    </source>
</evidence>
<protein>
    <recommendedName>
        <fullName evidence="8">Peptidase M48 domain-containing protein</fullName>
    </recommendedName>
</protein>
<dbReference type="Pfam" id="PF01435">
    <property type="entry name" value="Peptidase_M48"/>
    <property type="match status" value="1"/>
</dbReference>
<keyword evidence="10" id="KW-1185">Reference proteome</keyword>
<keyword evidence="5 6" id="KW-0482">Metalloprotease</keyword>
<dbReference type="GO" id="GO:0034982">
    <property type="term" value="P:mitochondrial protein processing"/>
    <property type="evidence" value="ECO:0007669"/>
    <property type="project" value="TreeGrafter"/>
</dbReference>
<proteinExistence type="inferred from homology"/>
<keyword evidence="2" id="KW-0479">Metal-binding</keyword>
<evidence type="ECO:0000313" key="9">
    <source>
        <dbReference type="EMBL" id="KIO25324.1"/>
    </source>
</evidence>
<dbReference type="PANTHER" id="PTHR22726">
    <property type="entry name" value="METALLOENDOPEPTIDASE OMA1"/>
    <property type="match status" value="1"/>
</dbReference>
<reference evidence="9 10" key="1">
    <citation type="submission" date="2014-04" db="EMBL/GenBank/DDBJ databases">
        <authorList>
            <consortium name="DOE Joint Genome Institute"/>
            <person name="Kuo A."/>
            <person name="Girlanda M."/>
            <person name="Perotto S."/>
            <person name="Kohler A."/>
            <person name="Nagy L.G."/>
            <person name="Floudas D."/>
            <person name="Copeland A."/>
            <person name="Barry K.W."/>
            <person name="Cichocki N."/>
            <person name="Veneault-Fourrey C."/>
            <person name="LaButti K."/>
            <person name="Lindquist E.A."/>
            <person name="Lipzen A."/>
            <person name="Lundell T."/>
            <person name="Morin E."/>
            <person name="Murat C."/>
            <person name="Sun H."/>
            <person name="Tunlid A."/>
            <person name="Henrissat B."/>
            <person name="Grigoriev I.V."/>
            <person name="Hibbett D.S."/>
            <person name="Martin F."/>
            <person name="Nordberg H.P."/>
            <person name="Cantor M.N."/>
            <person name="Hua S.X."/>
        </authorList>
    </citation>
    <scope>NUCLEOTIDE SEQUENCE [LARGE SCALE GENOMIC DNA]</scope>
    <source>
        <strain evidence="9 10">MUT 4182</strain>
    </source>
</reference>
<dbReference type="OrthoDB" id="7464992at2759"/>
<sequence>MSNSEEQEWARHRLDACLDEEGPLIMPSTDPRVQMAVRVAERIIAVLGDDCTLPSHYVSAAVWPTSLSPSFYEEYFRGESGKIRPKEPNRKRPSEEHEPSAVATSHLLPHRLESSNPNKVFTEQDWKIYVIDLPKINAFALPTRELFVYRGLIDLLNDDSLLSGVIAHEIAHVTQRHAVENPGFLSLAALAFDCLRGISFAFTISFPLITDAMGSVLNLIHNHVAGKAYSRKLEMEADAVGLRFMSMAGYHPNSMLDLWDIMALVEEEAAASGEPISITDRVPFLKTHPTSLQRQKNIDALLPKAMKMYNDSPFRRSSRSPPKEVASNP</sequence>
<feature type="domain" description="Peptidase M48" evidence="8">
    <location>
        <begin position="122"/>
        <end position="300"/>
    </location>
</feature>
<reference evidence="10" key="2">
    <citation type="submission" date="2015-01" db="EMBL/GenBank/DDBJ databases">
        <title>Evolutionary Origins and Diversification of the Mycorrhizal Mutualists.</title>
        <authorList>
            <consortium name="DOE Joint Genome Institute"/>
            <consortium name="Mycorrhizal Genomics Consortium"/>
            <person name="Kohler A."/>
            <person name="Kuo A."/>
            <person name="Nagy L.G."/>
            <person name="Floudas D."/>
            <person name="Copeland A."/>
            <person name="Barry K.W."/>
            <person name="Cichocki N."/>
            <person name="Veneault-Fourrey C."/>
            <person name="LaButti K."/>
            <person name="Lindquist E.A."/>
            <person name="Lipzen A."/>
            <person name="Lundell T."/>
            <person name="Morin E."/>
            <person name="Murat C."/>
            <person name="Riley R."/>
            <person name="Ohm R."/>
            <person name="Sun H."/>
            <person name="Tunlid A."/>
            <person name="Henrissat B."/>
            <person name="Grigoriev I.V."/>
            <person name="Hibbett D.S."/>
            <person name="Martin F."/>
        </authorList>
    </citation>
    <scope>NUCLEOTIDE SEQUENCE [LARGE SCALE GENOMIC DNA]</scope>
    <source>
        <strain evidence="10">MUT 4182</strain>
    </source>
</reference>
<accession>A0A0C3QHR6</accession>
<dbReference type="InterPro" id="IPR051156">
    <property type="entry name" value="Mito/Outer_Membr_Metalloprot"/>
</dbReference>
<dbReference type="AlphaFoldDB" id="A0A0C3QHR6"/>
<evidence type="ECO:0000313" key="10">
    <source>
        <dbReference type="Proteomes" id="UP000054248"/>
    </source>
</evidence>
<evidence type="ECO:0000256" key="2">
    <source>
        <dbReference type="ARBA" id="ARBA00022723"/>
    </source>
</evidence>
<evidence type="ECO:0000256" key="4">
    <source>
        <dbReference type="ARBA" id="ARBA00022833"/>
    </source>
</evidence>
<dbReference type="HOGENOM" id="CLU_036521_1_0_1"/>
<dbReference type="GO" id="GO:0005743">
    <property type="term" value="C:mitochondrial inner membrane"/>
    <property type="evidence" value="ECO:0007669"/>
    <property type="project" value="TreeGrafter"/>
</dbReference>
<organism evidence="9 10">
    <name type="scientific">Tulasnella calospora MUT 4182</name>
    <dbReference type="NCBI Taxonomy" id="1051891"/>
    <lineage>
        <taxon>Eukaryota</taxon>
        <taxon>Fungi</taxon>
        <taxon>Dikarya</taxon>
        <taxon>Basidiomycota</taxon>
        <taxon>Agaricomycotina</taxon>
        <taxon>Agaricomycetes</taxon>
        <taxon>Cantharellales</taxon>
        <taxon>Tulasnellaceae</taxon>
        <taxon>Tulasnella</taxon>
    </lineage>
</organism>
<evidence type="ECO:0000256" key="5">
    <source>
        <dbReference type="ARBA" id="ARBA00023049"/>
    </source>
</evidence>
<feature type="compositionally biased region" description="Basic and acidic residues" evidence="7">
    <location>
        <begin position="82"/>
        <end position="99"/>
    </location>
</feature>
<evidence type="ECO:0000256" key="1">
    <source>
        <dbReference type="ARBA" id="ARBA00022670"/>
    </source>
</evidence>
<comment type="cofactor">
    <cofactor evidence="6">
        <name>Zn(2+)</name>
        <dbReference type="ChEBI" id="CHEBI:29105"/>
    </cofactor>
    <text evidence="6">Binds 1 zinc ion per subunit.</text>
</comment>